<feature type="transmembrane region" description="Helical" evidence="4">
    <location>
        <begin position="353"/>
        <end position="376"/>
    </location>
</feature>
<keyword evidence="3 6" id="KW-0808">Transferase</keyword>
<dbReference type="GO" id="GO:0016757">
    <property type="term" value="F:glycosyltransferase activity"/>
    <property type="evidence" value="ECO:0007669"/>
    <property type="project" value="UniProtKB-KW"/>
</dbReference>
<keyword evidence="7" id="KW-1185">Reference proteome</keyword>
<comment type="similarity">
    <text evidence="1">Belongs to the glycosyltransferase 2 family.</text>
</comment>
<proteinExistence type="inferred from homology"/>
<gene>
    <name evidence="6" type="ORF">IC614_01120</name>
</gene>
<reference evidence="6 7" key="1">
    <citation type="submission" date="2020-11" db="EMBL/GenBank/DDBJ databases">
        <title>Genome seq and assembly of Sphingosinicella sp.</title>
        <authorList>
            <person name="Chhetri G."/>
        </authorList>
    </citation>
    <scope>NUCLEOTIDE SEQUENCE [LARGE SCALE GENOMIC DNA]</scope>
    <source>
        <strain evidence="6 7">UDD2</strain>
    </source>
</reference>
<sequence length="391" mass="43573">MAIEAEDFINRSPGRPVEAALLLDQRQIISEAPAARPTLPAQFTHDPADAAPMPGITAIVPAYDEAESITETVLSLRAQTYPVAEIIVVDDCSTDDTAAVARRLGVTVLTPPKNTGSKAGAQNFAMPFVATEYCMAIDADTELAPDAVEKLVAALNPPGVAAVCGFVLPRYVRSVWERGRYIEYLFAFNFYKPIQDFLGRPLISSGCFSAYRTAILRSVGGWSTRTMAEDMDLTWTLYHRGHQVRFVGDALCYPIEPHDFNFLSKQLRRWSHGFVQNVRLHWREVVPQPYLRSILAVGYWDAIISSIAYLILIPLLMLIVHPVMAVAYVIDLPAVAIPVLVKAWQRREFGRALLSLPCFLIVRLVNSYFILCAVWSEYVLGKTLLVYEKGH</sequence>
<dbReference type="Pfam" id="PF00535">
    <property type="entry name" value="Glycos_transf_2"/>
    <property type="match status" value="1"/>
</dbReference>
<evidence type="ECO:0000313" key="7">
    <source>
        <dbReference type="Proteomes" id="UP000594873"/>
    </source>
</evidence>
<dbReference type="Gene3D" id="3.90.550.10">
    <property type="entry name" value="Spore Coat Polysaccharide Biosynthesis Protein SpsA, Chain A"/>
    <property type="match status" value="1"/>
</dbReference>
<evidence type="ECO:0000313" key="6">
    <source>
        <dbReference type="EMBL" id="QPQ55250.1"/>
    </source>
</evidence>
<evidence type="ECO:0000256" key="2">
    <source>
        <dbReference type="ARBA" id="ARBA00022676"/>
    </source>
</evidence>
<keyword evidence="4" id="KW-0472">Membrane</keyword>
<dbReference type="PANTHER" id="PTHR43630:SF1">
    <property type="entry name" value="POLY-BETA-1,6-N-ACETYL-D-GLUCOSAMINE SYNTHASE"/>
    <property type="match status" value="1"/>
</dbReference>
<dbReference type="CDD" id="cd06423">
    <property type="entry name" value="CESA_like"/>
    <property type="match status" value="1"/>
</dbReference>
<keyword evidence="4" id="KW-1133">Transmembrane helix</keyword>
<dbReference type="InterPro" id="IPR001173">
    <property type="entry name" value="Glyco_trans_2-like"/>
</dbReference>
<feature type="transmembrane region" description="Helical" evidence="4">
    <location>
        <begin position="318"/>
        <end position="341"/>
    </location>
</feature>
<dbReference type="KEGG" id="sflv:IC614_01120"/>
<evidence type="ECO:0000256" key="3">
    <source>
        <dbReference type="ARBA" id="ARBA00022679"/>
    </source>
</evidence>
<dbReference type="EMBL" id="CP065592">
    <property type="protein sequence ID" value="QPQ55250.1"/>
    <property type="molecule type" value="Genomic_DNA"/>
</dbReference>
<dbReference type="PANTHER" id="PTHR43630">
    <property type="entry name" value="POLY-BETA-1,6-N-ACETYL-D-GLUCOSAMINE SYNTHASE"/>
    <property type="match status" value="1"/>
</dbReference>
<name>A0A7T2GJY3_9SPHN</name>
<accession>A0A7T2GJY3</accession>
<protein>
    <submittedName>
        <fullName evidence="6">Glycosyltransferase family 2 protein</fullName>
    </submittedName>
</protein>
<dbReference type="SUPFAM" id="SSF53448">
    <property type="entry name" value="Nucleotide-diphospho-sugar transferases"/>
    <property type="match status" value="1"/>
</dbReference>
<evidence type="ECO:0000256" key="1">
    <source>
        <dbReference type="ARBA" id="ARBA00006739"/>
    </source>
</evidence>
<evidence type="ECO:0000259" key="5">
    <source>
        <dbReference type="Pfam" id="PF00535"/>
    </source>
</evidence>
<keyword evidence="4" id="KW-0812">Transmembrane</keyword>
<dbReference type="RefSeq" id="WP_200971925.1">
    <property type="nucleotide sequence ID" value="NZ_CP065592.1"/>
</dbReference>
<evidence type="ECO:0000256" key="4">
    <source>
        <dbReference type="SAM" id="Phobius"/>
    </source>
</evidence>
<dbReference type="AlphaFoldDB" id="A0A7T2GJY3"/>
<feature type="domain" description="Glycosyltransferase 2-like" evidence="5">
    <location>
        <begin position="58"/>
        <end position="218"/>
    </location>
</feature>
<dbReference type="InterPro" id="IPR029044">
    <property type="entry name" value="Nucleotide-diphossugar_trans"/>
</dbReference>
<keyword evidence="2" id="KW-0328">Glycosyltransferase</keyword>
<organism evidence="6 7">
    <name type="scientific">Allosphingosinicella flava</name>
    <dbReference type="NCBI Taxonomy" id="2771430"/>
    <lineage>
        <taxon>Bacteria</taxon>
        <taxon>Pseudomonadati</taxon>
        <taxon>Pseudomonadota</taxon>
        <taxon>Alphaproteobacteria</taxon>
        <taxon>Sphingomonadales</taxon>
        <taxon>Sphingomonadaceae</taxon>
        <taxon>Allosphingosinicella</taxon>
    </lineage>
</organism>
<dbReference type="Proteomes" id="UP000594873">
    <property type="component" value="Chromosome"/>
</dbReference>